<feature type="domain" description="Spore coat protein U/FanG" evidence="2">
    <location>
        <begin position="207"/>
        <end position="335"/>
    </location>
</feature>
<evidence type="ECO:0000259" key="2">
    <source>
        <dbReference type="Pfam" id="PF05229"/>
    </source>
</evidence>
<dbReference type="RefSeq" id="WP_306849086.1">
    <property type="nucleotide sequence ID" value="NZ_JAUSSK010000002.1"/>
</dbReference>
<dbReference type="EMBL" id="JAUSSK010000002">
    <property type="protein sequence ID" value="MDQ0009607.1"/>
    <property type="molecule type" value="Genomic_DNA"/>
</dbReference>
<dbReference type="InterPro" id="IPR007893">
    <property type="entry name" value="Spore_coat_U/FanG"/>
</dbReference>
<protein>
    <submittedName>
        <fullName evidence="3">Spore coat protein U-like protein</fullName>
    </submittedName>
</protein>
<evidence type="ECO:0000313" key="3">
    <source>
        <dbReference type="EMBL" id="MDQ0009607.1"/>
    </source>
</evidence>
<feature type="domain" description="Spore coat protein U/FanG" evidence="2">
    <location>
        <begin position="20"/>
        <end position="164"/>
    </location>
</feature>
<accession>A0ABT9T093</accession>
<name>A0ABT9T093_9GAMM</name>
<dbReference type="PANTHER" id="PTHR37089">
    <property type="entry name" value="PROTEIN U-RELATED"/>
    <property type="match status" value="1"/>
</dbReference>
<gene>
    <name evidence="3" type="ORF">J2T07_001784</name>
</gene>
<dbReference type="PANTHER" id="PTHR37089:SF4">
    <property type="entry name" value="EXPORTED PROTEIN"/>
    <property type="match status" value="1"/>
</dbReference>
<dbReference type="Proteomes" id="UP001237737">
    <property type="component" value="Unassembled WGS sequence"/>
</dbReference>
<reference evidence="3 4" key="1">
    <citation type="submission" date="2023-07" db="EMBL/GenBank/DDBJ databases">
        <title>Sorghum-associated microbial communities from plants grown in Nebraska, USA.</title>
        <authorList>
            <person name="Schachtman D."/>
        </authorList>
    </citation>
    <scope>NUCLEOTIDE SEQUENCE [LARGE SCALE GENOMIC DNA]</scope>
    <source>
        <strain evidence="3 4">CC60</strain>
    </source>
</reference>
<organism evidence="3 4">
    <name type="scientific">Luteibacter jiangsuensis</name>
    <dbReference type="NCBI Taxonomy" id="637577"/>
    <lineage>
        <taxon>Bacteria</taxon>
        <taxon>Pseudomonadati</taxon>
        <taxon>Pseudomonadota</taxon>
        <taxon>Gammaproteobacteria</taxon>
        <taxon>Lysobacterales</taxon>
        <taxon>Rhodanobacteraceae</taxon>
        <taxon>Luteibacter</taxon>
    </lineage>
</organism>
<dbReference type="InterPro" id="IPR053167">
    <property type="entry name" value="Spore_coat_component"/>
</dbReference>
<dbReference type="Pfam" id="PF05229">
    <property type="entry name" value="SCPU"/>
    <property type="match status" value="2"/>
</dbReference>
<feature type="signal peptide" evidence="1">
    <location>
        <begin position="1"/>
        <end position="22"/>
    </location>
</feature>
<dbReference type="SMART" id="SM00972">
    <property type="entry name" value="SCPU"/>
    <property type="match status" value="2"/>
</dbReference>
<evidence type="ECO:0000313" key="4">
    <source>
        <dbReference type="Proteomes" id="UP001237737"/>
    </source>
</evidence>
<proteinExistence type="predicted"/>
<sequence>MKWLAVIVIALAALLAGPRAEATTTCTITGITTLAFGPVDPTSGTVDGTATIDYSCTYSGGLLGGLYGVYLTGCIGLAPDDLGNVSPRTAINGNGDRMQYQLYKDSPRSNVWGPIGNATYTPLTFQVTFTILSNPQTRTGSVTVYGRVPAGQSTLSSGTYSGTLAGGLNANGLAYRYNEVLLSLGTYPASCQSGGGGGASGAGPSSTVTASVSNLCTLATASDLNFGSVPGLLRTNSDQTSLLRMTCTNRAAYQVGLDNGQNASGTTRRMTSGGGFVNYELYRDTQRTLRWGESLNVDTATGTGSGAEQTLTVYGRVPVQSAVGAGEYSDVVTVTVTY</sequence>
<evidence type="ECO:0000256" key="1">
    <source>
        <dbReference type="SAM" id="SignalP"/>
    </source>
</evidence>
<keyword evidence="1" id="KW-0732">Signal</keyword>
<comment type="caution">
    <text evidence="3">The sequence shown here is derived from an EMBL/GenBank/DDBJ whole genome shotgun (WGS) entry which is preliminary data.</text>
</comment>
<keyword evidence="4" id="KW-1185">Reference proteome</keyword>
<feature type="chain" id="PRO_5045919610" evidence="1">
    <location>
        <begin position="23"/>
        <end position="338"/>
    </location>
</feature>